<dbReference type="PANTHER" id="PTHR24123">
    <property type="entry name" value="ANKYRIN REPEAT-CONTAINING"/>
    <property type="match status" value="1"/>
</dbReference>
<dbReference type="Gene3D" id="1.25.40.20">
    <property type="entry name" value="Ankyrin repeat-containing domain"/>
    <property type="match status" value="4"/>
</dbReference>
<feature type="repeat" description="ANK" evidence="3">
    <location>
        <begin position="534"/>
        <end position="566"/>
    </location>
</feature>
<dbReference type="OrthoDB" id="341259at2759"/>
<proteinExistence type="predicted"/>
<dbReference type="SUPFAM" id="SSF48403">
    <property type="entry name" value="Ankyrin repeat"/>
    <property type="match status" value="2"/>
</dbReference>
<dbReference type="HOGENOM" id="CLU_013002_0_0_1"/>
<keyword evidence="1" id="KW-0677">Repeat</keyword>
<feature type="repeat" description="ANK" evidence="3">
    <location>
        <begin position="51"/>
        <end position="83"/>
    </location>
</feature>
<dbReference type="Pfam" id="PF12796">
    <property type="entry name" value="Ank_2"/>
    <property type="match status" value="1"/>
</dbReference>
<sequence>MRQDLAEELGGQFLSAADALYACIRDGHLARLQALLHDSSTAPDLGRIHPEYGTPLHFAAWCSDLDAVELLLAAGADPLTITAKPFTSRPVHIAAQKGHRGVFHRLWSCVAPEDQIRGMSFHMVPLRVAAARGHTRIVEDMLKWNGWSEDHKVAALDAAAARWHFEAAAVLMGSIAFHSGVLLQVLSGALDHLAWGGPNPPTPEGFDYHKHQQLIELLVNTLKADPRPDPFGGAYFVREAAYNANFTGALKTLLEHGADPDEQDGGGCSALHILASPVPVGRWSNGRQVINEPAIALLLQHGASVTTADKKGDSPLQLAASYSDLRTFCLLLSQSSKHDEDEQTLLTLTNAEQETLLHYAAAGCQVEIMEYLISRGLDVNAKNSNGWTPLVCALIPTPNSPPRHGIAETINTPAESMQAALLLLSHGADPSVATDEGWTTLHALALHCDLDVRGKVAELTAKLIEQGVDPAARAPLLTYYPNDAAIIRYTFGIGPNSVSNHNASQPPRLDIPWGHRVREAMMRTSVSYFVIMQPNLTPLQWSAQRGAVGVVRALLATGVDTSVRDANDLSVVDMVCDSKVLAARTEAANAILNLLAAPGRVVRGSAHITGEES</sequence>
<evidence type="ECO:0000313" key="4">
    <source>
        <dbReference type="EMBL" id="KEY65067.1"/>
    </source>
</evidence>
<keyword evidence="2 3" id="KW-0040">ANK repeat</keyword>
<dbReference type="SMART" id="SM00248">
    <property type="entry name" value="ANK"/>
    <property type="match status" value="9"/>
</dbReference>
<dbReference type="EMBL" id="KL648715">
    <property type="protein sequence ID" value="KEY65067.1"/>
    <property type="molecule type" value="Genomic_DNA"/>
</dbReference>
<dbReference type="Pfam" id="PF00023">
    <property type="entry name" value="Ank"/>
    <property type="match status" value="1"/>
</dbReference>
<feature type="repeat" description="ANK" evidence="3">
    <location>
        <begin position="352"/>
        <end position="384"/>
    </location>
</feature>
<evidence type="ECO:0000313" key="5">
    <source>
        <dbReference type="Proteomes" id="UP000028045"/>
    </source>
</evidence>
<dbReference type="PROSITE" id="PS50088">
    <property type="entry name" value="ANK_REPEAT"/>
    <property type="match status" value="3"/>
</dbReference>
<name>A0A084AID8_STACB</name>
<reference evidence="4 5" key="1">
    <citation type="journal article" date="2014" name="BMC Genomics">
        <title>Comparative genome sequencing reveals chemotype-specific gene clusters in the toxigenic black mold Stachybotrys.</title>
        <authorList>
            <person name="Semeiks J."/>
            <person name="Borek D."/>
            <person name="Otwinowski Z."/>
            <person name="Grishin N.V."/>
        </authorList>
    </citation>
    <scope>NUCLEOTIDE SEQUENCE [LARGE SCALE GENOMIC DNA]</scope>
    <source>
        <strain evidence="5">CBS 109288 / IBT 7711</strain>
    </source>
</reference>
<gene>
    <name evidence="4" type="ORF">S7711_09860</name>
</gene>
<dbReference type="AlphaFoldDB" id="A0A084AID8"/>
<dbReference type="InterPro" id="IPR002110">
    <property type="entry name" value="Ankyrin_rpt"/>
</dbReference>
<dbReference type="InterPro" id="IPR036770">
    <property type="entry name" value="Ankyrin_rpt-contain_sf"/>
</dbReference>
<dbReference type="Proteomes" id="UP000028045">
    <property type="component" value="Unassembled WGS sequence"/>
</dbReference>
<dbReference type="Pfam" id="PF13637">
    <property type="entry name" value="Ank_4"/>
    <property type="match status" value="1"/>
</dbReference>
<evidence type="ECO:0000256" key="1">
    <source>
        <dbReference type="ARBA" id="ARBA00022737"/>
    </source>
</evidence>
<protein>
    <submittedName>
        <fullName evidence="4">Uncharacterized protein</fullName>
    </submittedName>
</protein>
<dbReference type="PANTHER" id="PTHR24123:SF33">
    <property type="entry name" value="PROTEIN HOS4"/>
    <property type="match status" value="1"/>
</dbReference>
<organism evidence="4 5">
    <name type="scientific">Stachybotrys chartarum (strain CBS 109288 / IBT 7711)</name>
    <name type="common">Toxic black mold</name>
    <name type="synonym">Stilbospora chartarum</name>
    <dbReference type="NCBI Taxonomy" id="1280523"/>
    <lineage>
        <taxon>Eukaryota</taxon>
        <taxon>Fungi</taxon>
        <taxon>Dikarya</taxon>
        <taxon>Ascomycota</taxon>
        <taxon>Pezizomycotina</taxon>
        <taxon>Sordariomycetes</taxon>
        <taxon>Hypocreomycetidae</taxon>
        <taxon>Hypocreales</taxon>
        <taxon>Stachybotryaceae</taxon>
        <taxon>Stachybotrys</taxon>
    </lineage>
</organism>
<evidence type="ECO:0000256" key="2">
    <source>
        <dbReference type="ARBA" id="ARBA00023043"/>
    </source>
</evidence>
<dbReference type="PROSITE" id="PS50297">
    <property type="entry name" value="ANK_REP_REGION"/>
    <property type="match status" value="3"/>
</dbReference>
<keyword evidence="5" id="KW-1185">Reference proteome</keyword>
<accession>A0A084AID8</accession>
<dbReference type="InterPro" id="IPR051165">
    <property type="entry name" value="Multifunctional_ANK_Repeat"/>
</dbReference>
<evidence type="ECO:0000256" key="3">
    <source>
        <dbReference type="PROSITE-ProRule" id="PRU00023"/>
    </source>
</evidence>